<dbReference type="Gene3D" id="1.20.1560.10">
    <property type="entry name" value="ABC transporter type 1, transmembrane domain"/>
    <property type="match status" value="1"/>
</dbReference>
<feature type="domain" description="ABC transmembrane type-1" evidence="6">
    <location>
        <begin position="175"/>
        <end position="448"/>
    </location>
</feature>
<dbReference type="RefSeq" id="WP_117393298.1">
    <property type="nucleotide sequence ID" value="NZ_QWDC01000003.1"/>
</dbReference>
<evidence type="ECO:0000259" key="6">
    <source>
        <dbReference type="PROSITE" id="PS50929"/>
    </source>
</evidence>
<dbReference type="Proteomes" id="UP000264217">
    <property type="component" value="Unassembled WGS sequence"/>
</dbReference>
<dbReference type="GO" id="GO:0006508">
    <property type="term" value="P:proteolysis"/>
    <property type="evidence" value="ECO:0007669"/>
    <property type="project" value="InterPro"/>
</dbReference>
<evidence type="ECO:0000313" key="8">
    <source>
        <dbReference type="EMBL" id="RFZ91095.1"/>
    </source>
</evidence>
<keyword evidence="4 5" id="KW-0472">Membrane</keyword>
<dbReference type="PROSITE" id="PS50990">
    <property type="entry name" value="PEPTIDASE_C39"/>
    <property type="match status" value="1"/>
</dbReference>
<feature type="transmembrane region" description="Helical" evidence="5">
    <location>
        <begin position="307"/>
        <end position="325"/>
    </location>
</feature>
<proteinExistence type="predicted"/>
<dbReference type="EMBL" id="QWDC01000003">
    <property type="protein sequence ID" value="RFZ91095.1"/>
    <property type="molecule type" value="Genomic_DNA"/>
</dbReference>
<dbReference type="GO" id="GO:0140359">
    <property type="term" value="F:ABC-type transporter activity"/>
    <property type="evidence" value="ECO:0007669"/>
    <property type="project" value="InterPro"/>
</dbReference>
<protein>
    <recommendedName>
        <fullName evidence="10">Peptidase domain-containing ABC transporter</fullName>
    </recommendedName>
</protein>
<evidence type="ECO:0000259" key="7">
    <source>
        <dbReference type="PROSITE" id="PS50990"/>
    </source>
</evidence>
<evidence type="ECO:0000256" key="4">
    <source>
        <dbReference type="ARBA" id="ARBA00023136"/>
    </source>
</evidence>
<dbReference type="InterPro" id="IPR036640">
    <property type="entry name" value="ABC1_TM_sf"/>
</dbReference>
<evidence type="ECO:0000256" key="1">
    <source>
        <dbReference type="ARBA" id="ARBA00004651"/>
    </source>
</evidence>
<dbReference type="InterPro" id="IPR011527">
    <property type="entry name" value="ABC1_TM_dom"/>
</dbReference>
<dbReference type="GO" id="GO:0005886">
    <property type="term" value="C:plasma membrane"/>
    <property type="evidence" value="ECO:0007669"/>
    <property type="project" value="UniProtKB-SubCell"/>
</dbReference>
<dbReference type="GO" id="GO:0008233">
    <property type="term" value="F:peptidase activity"/>
    <property type="evidence" value="ECO:0007669"/>
    <property type="project" value="InterPro"/>
</dbReference>
<sequence length="459" mass="51338">MTSLNQYLKYFVHQYSLYDCGIAALAIVLNYAGKPEIADQLLTGNTAGADGVSLLKLRQLSDASGLKSRCVQMDISFLSNLDKPCILLVRKDAHLSHFIVCFGSVKRSKKNWFKIADPATGIILISQDELSQIWHDNAALYFEDLDKTPSKLRHPWFNLLKINGFKSVLLLIFPFMNICSTLLGLSVSWILQQGLNGSFTAHSSLFLSEILTMLFLIILFRNAVIYIRQYILIYVNSSVSKKLHINYLNNRKRPVSEIAGDSVTGIRKTLSDFQKIQQALSAFISVVVSDGVLVSFIIAGLLYYDSITGIINVIYLAVLIFTAFMKAPHAAAKNAVLSELSGSCEKGFIDENIQQVNENEQDKTISDSILKYREFHTCSKKTAVEMSKASFWYDAAGSLNIIIVFVYSLWELSDNHISYTGLMAAVIITLFVTSLVPRIINSFTLITEGALLARRYRDL</sequence>
<name>A0A372NRW9_9SPHI</name>
<dbReference type="OrthoDB" id="792861at2"/>
<evidence type="ECO:0000256" key="3">
    <source>
        <dbReference type="ARBA" id="ARBA00022989"/>
    </source>
</evidence>
<evidence type="ECO:0000313" key="9">
    <source>
        <dbReference type="Proteomes" id="UP000264217"/>
    </source>
</evidence>
<gene>
    <name evidence="8" type="ORF">D0C36_19325</name>
</gene>
<dbReference type="SUPFAM" id="SSF90123">
    <property type="entry name" value="ABC transporter transmembrane region"/>
    <property type="match status" value="1"/>
</dbReference>
<comment type="subcellular location">
    <subcellularLocation>
        <location evidence="1">Cell membrane</location>
        <topology evidence="1">Multi-pass membrane protein</topology>
    </subcellularLocation>
</comment>
<dbReference type="Gene3D" id="3.90.70.10">
    <property type="entry name" value="Cysteine proteinases"/>
    <property type="match status" value="1"/>
</dbReference>
<keyword evidence="9" id="KW-1185">Reference proteome</keyword>
<feature type="transmembrane region" description="Helical" evidence="5">
    <location>
        <begin position="12"/>
        <end position="32"/>
    </location>
</feature>
<feature type="transmembrane region" description="Helical" evidence="5">
    <location>
        <begin position="168"/>
        <end position="191"/>
    </location>
</feature>
<keyword evidence="2 5" id="KW-0812">Transmembrane</keyword>
<evidence type="ECO:0000256" key="2">
    <source>
        <dbReference type="ARBA" id="ARBA00022692"/>
    </source>
</evidence>
<feature type="transmembrane region" description="Helical" evidence="5">
    <location>
        <begin position="416"/>
        <end position="436"/>
    </location>
</feature>
<dbReference type="AlphaFoldDB" id="A0A372NRW9"/>
<dbReference type="InterPro" id="IPR005074">
    <property type="entry name" value="Peptidase_C39"/>
</dbReference>
<evidence type="ECO:0000256" key="5">
    <source>
        <dbReference type="SAM" id="Phobius"/>
    </source>
</evidence>
<dbReference type="GO" id="GO:0005524">
    <property type="term" value="F:ATP binding"/>
    <property type="evidence" value="ECO:0007669"/>
    <property type="project" value="InterPro"/>
</dbReference>
<organism evidence="8 9">
    <name type="scientific">Mucilaginibacter conchicola</name>
    <dbReference type="NCBI Taxonomy" id="2303333"/>
    <lineage>
        <taxon>Bacteria</taxon>
        <taxon>Pseudomonadati</taxon>
        <taxon>Bacteroidota</taxon>
        <taxon>Sphingobacteriia</taxon>
        <taxon>Sphingobacteriales</taxon>
        <taxon>Sphingobacteriaceae</taxon>
        <taxon>Mucilaginibacter</taxon>
    </lineage>
</organism>
<feature type="transmembrane region" description="Helical" evidence="5">
    <location>
        <begin position="279"/>
        <end position="301"/>
    </location>
</feature>
<comment type="caution">
    <text evidence="8">The sequence shown here is derived from an EMBL/GenBank/DDBJ whole genome shotgun (WGS) entry which is preliminary data.</text>
</comment>
<reference evidence="8 9" key="1">
    <citation type="submission" date="2018-08" db="EMBL/GenBank/DDBJ databases">
        <title>Mucilaginibacter sp. MYSH2.</title>
        <authorList>
            <person name="Seo T."/>
        </authorList>
    </citation>
    <scope>NUCLEOTIDE SEQUENCE [LARGE SCALE GENOMIC DNA]</scope>
    <source>
        <strain evidence="8 9">MYSH2</strain>
    </source>
</reference>
<dbReference type="PROSITE" id="PS50929">
    <property type="entry name" value="ABC_TM1F"/>
    <property type="match status" value="1"/>
</dbReference>
<feature type="domain" description="Peptidase C39" evidence="7">
    <location>
        <begin position="14"/>
        <end position="141"/>
    </location>
</feature>
<keyword evidence="3 5" id="KW-1133">Transmembrane helix</keyword>
<feature type="transmembrane region" description="Helical" evidence="5">
    <location>
        <begin position="391"/>
        <end position="410"/>
    </location>
</feature>
<accession>A0A372NRW9</accession>
<evidence type="ECO:0008006" key="10">
    <source>
        <dbReference type="Google" id="ProtNLM"/>
    </source>
</evidence>
<feature type="transmembrane region" description="Helical" evidence="5">
    <location>
        <begin position="203"/>
        <end position="220"/>
    </location>
</feature>
<dbReference type="Pfam" id="PF03412">
    <property type="entry name" value="Peptidase_C39"/>
    <property type="match status" value="1"/>
</dbReference>